<accession>A0A0V8JE18</accession>
<dbReference type="EMBL" id="LNQN01000001">
    <property type="protein sequence ID" value="KSU85178.1"/>
    <property type="molecule type" value="Genomic_DNA"/>
</dbReference>
<protein>
    <submittedName>
        <fullName evidence="1">Uncharacterized protein</fullName>
    </submittedName>
</protein>
<dbReference type="Proteomes" id="UP000054099">
    <property type="component" value="Unassembled WGS sequence"/>
</dbReference>
<proteinExistence type="predicted"/>
<dbReference type="AlphaFoldDB" id="A0A0V8JE18"/>
<keyword evidence="2" id="KW-1185">Reference proteome</keyword>
<comment type="caution">
    <text evidence="1">The sequence shown here is derived from an EMBL/GenBank/DDBJ whole genome shotgun (WGS) entry which is preliminary data.</text>
</comment>
<name>A0A0V8JE18_9BACL</name>
<gene>
    <name evidence="1" type="ORF">AS030_06580</name>
</gene>
<sequence length="86" mass="10243">MNRIIKAIDSAQNEDMVLSNNQLFSVYNKMLLMMLNNDVYGRRFARYVLLKYEYFVSDHTVHLSDYKNISVEHTFYPKIQLMEVNG</sequence>
<organism evidence="1 2">
    <name type="scientific">Fictibacillus enclensis</name>
    <dbReference type="NCBI Taxonomy" id="1017270"/>
    <lineage>
        <taxon>Bacteria</taxon>
        <taxon>Bacillati</taxon>
        <taxon>Bacillota</taxon>
        <taxon>Bacilli</taxon>
        <taxon>Bacillales</taxon>
        <taxon>Fictibacillaceae</taxon>
        <taxon>Fictibacillus</taxon>
    </lineage>
</organism>
<evidence type="ECO:0000313" key="1">
    <source>
        <dbReference type="EMBL" id="KSU85178.1"/>
    </source>
</evidence>
<evidence type="ECO:0000313" key="2">
    <source>
        <dbReference type="Proteomes" id="UP000054099"/>
    </source>
</evidence>
<reference evidence="1 2" key="1">
    <citation type="journal article" date="2014" name="Antonie Van Leeuwenhoek">
        <title>Fictibacillus enclensis sp. nov., isolated from marine sediment.</title>
        <authorList>
            <person name="Dastager S.G."/>
            <person name="Mawlankar R."/>
            <person name="Srinivasan K."/>
            <person name="Tang S.K."/>
            <person name="Lee J.C."/>
            <person name="Ramana V.V."/>
            <person name="Shouche Y.S."/>
        </authorList>
    </citation>
    <scope>NUCLEOTIDE SEQUENCE [LARGE SCALE GENOMIC DNA]</scope>
    <source>
        <strain evidence="1 2">NIO-1003</strain>
    </source>
</reference>